<proteinExistence type="predicted"/>
<dbReference type="WBParaSite" id="SPAL_0000652600.1">
    <property type="protein sequence ID" value="SPAL_0000652600.1"/>
    <property type="gene ID" value="SPAL_0000652600"/>
</dbReference>
<accession>A0A0N5BKS1</accession>
<sequence length="222" mass="24891">MQEVNMILKYVENNNKLLRAISEKQDQLFKKLDDLEVKLCSTKDVTSGLTPPDSDTELFKDVVPKPKSARSISFTDSESDNDGDIFKDAAQIPSFLAVTEDEFKLNLDLGGAREKSYSGSIYYGYARNECKRVASVKCRFMKSVVNKVLEVVSSDTSGKNVNFQILCGAKDKGLYEMEVKKEYALVKVKPEAILNCRLDIRLILLKFPSLEDATEVYGGLCK</sequence>
<reference evidence="2" key="1">
    <citation type="submission" date="2017-02" db="UniProtKB">
        <authorList>
            <consortium name="WormBaseParasite"/>
        </authorList>
    </citation>
    <scope>IDENTIFICATION</scope>
</reference>
<evidence type="ECO:0000313" key="2">
    <source>
        <dbReference type="WBParaSite" id="SPAL_0000652600.1"/>
    </source>
</evidence>
<name>A0A0N5BKS1_STREA</name>
<keyword evidence="1" id="KW-1185">Reference proteome</keyword>
<protein>
    <submittedName>
        <fullName evidence="2">RanBD1 domain-containing protein</fullName>
    </submittedName>
</protein>
<dbReference type="Proteomes" id="UP000046392">
    <property type="component" value="Unplaced"/>
</dbReference>
<dbReference type="AlphaFoldDB" id="A0A0N5BKS1"/>
<evidence type="ECO:0000313" key="1">
    <source>
        <dbReference type="Proteomes" id="UP000046392"/>
    </source>
</evidence>
<organism evidence="1 2">
    <name type="scientific">Strongyloides papillosus</name>
    <name type="common">Intestinal threadworm</name>
    <dbReference type="NCBI Taxonomy" id="174720"/>
    <lineage>
        <taxon>Eukaryota</taxon>
        <taxon>Metazoa</taxon>
        <taxon>Ecdysozoa</taxon>
        <taxon>Nematoda</taxon>
        <taxon>Chromadorea</taxon>
        <taxon>Rhabditida</taxon>
        <taxon>Tylenchina</taxon>
        <taxon>Panagrolaimomorpha</taxon>
        <taxon>Strongyloidoidea</taxon>
        <taxon>Strongyloididae</taxon>
        <taxon>Strongyloides</taxon>
    </lineage>
</organism>